<evidence type="ECO:0000313" key="7">
    <source>
        <dbReference type="Proteomes" id="UP000691718"/>
    </source>
</evidence>
<evidence type="ECO:0000256" key="1">
    <source>
        <dbReference type="ARBA" id="ARBA00022722"/>
    </source>
</evidence>
<accession>A0A8S3XRG2</accession>
<keyword evidence="2" id="KW-0255">Endonuclease</keyword>
<evidence type="ECO:0000256" key="5">
    <source>
        <dbReference type="SAM" id="MobiDB-lite"/>
    </source>
</evidence>
<evidence type="ECO:0000313" key="6">
    <source>
        <dbReference type="EMBL" id="CAG5037077.1"/>
    </source>
</evidence>
<feature type="compositionally biased region" description="Low complexity" evidence="5">
    <location>
        <begin position="153"/>
        <end position="167"/>
    </location>
</feature>
<comment type="caution">
    <text evidence="6">The sequence shown here is derived from an EMBL/GenBank/DDBJ whole genome shotgun (WGS) entry which is preliminary data.</text>
</comment>
<dbReference type="GO" id="GO:0004527">
    <property type="term" value="F:exonuclease activity"/>
    <property type="evidence" value="ECO:0007669"/>
    <property type="project" value="UniProtKB-KW"/>
</dbReference>
<evidence type="ECO:0000256" key="2">
    <source>
        <dbReference type="ARBA" id="ARBA00022759"/>
    </source>
</evidence>
<keyword evidence="4" id="KW-0269">Exonuclease</keyword>
<keyword evidence="7" id="KW-1185">Reference proteome</keyword>
<proteinExistence type="predicted"/>
<dbReference type="OrthoDB" id="8881252at2759"/>
<dbReference type="Pfam" id="PF01771">
    <property type="entry name" value="Viral_alk_exo"/>
    <property type="match status" value="1"/>
</dbReference>
<feature type="region of interest" description="Disordered" evidence="5">
    <location>
        <begin position="1"/>
        <end position="43"/>
    </location>
</feature>
<gene>
    <name evidence="6" type="ORF">PAPOLLO_LOCUS21007</name>
</gene>
<evidence type="ECO:0000256" key="3">
    <source>
        <dbReference type="ARBA" id="ARBA00022801"/>
    </source>
</evidence>
<keyword evidence="3" id="KW-0378">Hydrolase</keyword>
<reference evidence="6" key="1">
    <citation type="submission" date="2021-04" db="EMBL/GenBank/DDBJ databases">
        <authorList>
            <person name="Tunstrom K."/>
        </authorList>
    </citation>
    <scope>NUCLEOTIDE SEQUENCE</scope>
</reference>
<evidence type="ECO:0000256" key="4">
    <source>
        <dbReference type="ARBA" id="ARBA00022839"/>
    </source>
</evidence>
<name>A0A8S3XRG2_PARAO</name>
<feature type="region of interest" description="Disordered" evidence="5">
    <location>
        <begin position="129"/>
        <end position="173"/>
    </location>
</feature>
<sequence>MKRNRKRQRNCKNPFNKNRTNVRTKKETKNDYGSNSAAPDMVPDELERAKKYFLENLNILTMNKPQIERDTKFQRDCSDWLELRKQMVTASNFGKFFKKRPNTSTANLVKNLLYTENIAHVAAVAHGVENEKQTDQDGVQGIELPSNDASMLSTQPQSTQQAPSGSQKTGKRRIDDDINELFEIVKSAKEKMVEFKDEYDIYGQYVASELRATKNENAVLQAKSYINDILIDARMGKYNYTLRASKSSRI</sequence>
<dbReference type="EMBL" id="CAJQZP010001297">
    <property type="protein sequence ID" value="CAG5037077.1"/>
    <property type="molecule type" value="Genomic_DNA"/>
</dbReference>
<feature type="compositionally biased region" description="Basic residues" evidence="5">
    <location>
        <begin position="1"/>
        <end position="10"/>
    </location>
</feature>
<keyword evidence="1" id="KW-0540">Nuclease</keyword>
<protein>
    <submittedName>
        <fullName evidence="6">(apollo) hypothetical protein</fullName>
    </submittedName>
</protein>
<dbReference type="AlphaFoldDB" id="A0A8S3XRG2"/>
<dbReference type="Proteomes" id="UP000691718">
    <property type="component" value="Unassembled WGS sequence"/>
</dbReference>
<dbReference type="InterPro" id="IPR034720">
    <property type="entry name" value="Viral_alk_exo"/>
</dbReference>
<organism evidence="6 7">
    <name type="scientific">Parnassius apollo</name>
    <name type="common">Apollo butterfly</name>
    <name type="synonym">Papilio apollo</name>
    <dbReference type="NCBI Taxonomy" id="110799"/>
    <lineage>
        <taxon>Eukaryota</taxon>
        <taxon>Metazoa</taxon>
        <taxon>Ecdysozoa</taxon>
        <taxon>Arthropoda</taxon>
        <taxon>Hexapoda</taxon>
        <taxon>Insecta</taxon>
        <taxon>Pterygota</taxon>
        <taxon>Neoptera</taxon>
        <taxon>Endopterygota</taxon>
        <taxon>Lepidoptera</taxon>
        <taxon>Glossata</taxon>
        <taxon>Ditrysia</taxon>
        <taxon>Papilionoidea</taxon>
        <taxon>Papilionidae</taxon>
        <taxon>Parnassiinae</taxon>
        <taxon>Parnassini</taxon>
        <taxon>Parnassius</taxon>
        <taxon>Parnassius</taxon>
    </lineage>
</organism>
<dbReference type="GO" id="GO:0004519">
    <property type="term" value="F:endonuclease activity"/>
    <property type="evidence" value="ECO:0007669"/>
    <property type="project" value="UniProtKB-KW"/>
</dbReference>